<dbReference type="PANTHER" id="PTHR12673">
    <property type="entry name" value="FACIOGENITAL DYSPLASIA PROTEIN"/>
    <property type="match status" value="1"/>
</dbReference>
<dbReference type="InterPro" id="IPR000219">
    <property type="entry name" value="DH_dom"/>
</dbReference>
<gene>
    <name evidence="3" type="ORF">CEUTPL_LOCUS4115</name>
</gene>
<dbReference type="InterPro" id="IPR051092">
    <property type="entry name" value="FYVE_RhoGEF_PH"/>
</dbReference>
<accession>A0A9N9MMR7</accession>
<dbReference type="SMART" id="SM00325">
    <property type="entry name" value="RhoGEF"/>
    <property type="match status" value="1"/>
</dbReference>
<dbReference type="GO" id="GO:0005085">
    <property type="term" value="F:guanyl-nucleotide exchange factor activity"/>
    <property type="evidence" value="ECO:0007669"/>
    <property type="project" value="InterPro"/>
</dbReference>
<dbReference type="SUPFAM" id="SSF50729">
    <property type="entry name" value="PH domain-like"/>
    <property type="match status" value="1"/>
</dbReference>
<name>A0A9N9MMR7_9CUCU</name>
<dbReference type="PROSITE" id="PS50010">
    <property type="entry name" value="DH_2"/>
    <property type="match status" value="1"/>
</dbReference>
<dbReference type="AlphaFoldDB" id="A0A9N9MMR7"/>
<dbReference type="Proteomes" id="UP001152799">
    <property type="component" value="Chromosome 13"/>
</dbReference>
<dbReference type="PANTHER" id="PTHR12673:SF159">
    <property type="entry name" value="LD03170P"/>
    <property type="match status" value="1"/>
</dbReference>
<dbReference type="Pfam" id="PF00621">
    <property type="entry name" value="RhoGEF"/>
    <property type="match status" value="1"/>
</dbReference>
<evidence type="ECO:0000256" key="1">
    <source>
        <dbReference type="SAM" id="Coils"/>
    </source>
</evidence>
<organism evidence="3 4">
    <name type="scientific">Ceutorhynchus assimilis</name>
    <name type="common">cabbage seed weevil</name>
    <dbReference type="NCBI Taxonomy" id="467358"/>
    <lineage>
        <taxon>Eukaryota</taxon>
        <taxon>Metazoa</taxon>
        <taxon>Ecdysozoa</taxon>
        <taxon>Arthropoda</taxon>
        <taxon>Hexapoda</taxon>
        <taxon>Insecta</taxon>
        <taxon>Pterygota</taxon>
        <taxon>Neoptera</taxon>
        <taxon>Endopterygota</taxon>
        <taxon>Coleoptera</taxon>
        <taxon>Polyphaga</taxon>
        <taxon>Cucujiformia</taxon>
        <taxon>Curculionidae</taxon>
        <taxon>Ceutorhynchinae</taxon>
        <taxon>Ceutorhynchus</taxon>
    </lineage>
</organism>
<proteinExistence type="predicted"/>
<protein>
    <recommendedName>
        <fullName evidence="2">DH domain-containing protein</fullName>
    </recommendedName>
</protein>
<dbReference type="GO" id="GO:0005737">
    <property type="term" value="C:cytoplasm"/>
    <property type="evidence" value="ECO:0007669"/>
    <property type="project" value="TreeGrafter"/>
</dbReference>
<dbReference type="SUPFAM" id="SSF48065">
    <property type="entry name" value="DBL homology domain (DH-domain)"/>
    <property type="match status" value="1"/>
</dbReference>
<keyword evidence="4" id="KW-1185">Reference proteome</keyword>
<keyword evidence="1" id="KW-0175">Coiled coil</keyword>
<evidence type="ECO:0000313" key="3">
    <source>
        <dbReference type="EMBL" id="CAG9763451.1"/>
    </source>
</evidence>
<dbReference type="InterPro" id="IPR035899">
    <property type="entry name" value="DBL_dom_sf"/>
</dbReference>
<dbReference type="EMBL" id="OU892289">
    <property type="protein sequence ID" value="CAG9763451.1"/>
    <property type="molecule type" value="Genomic_DNA"/>
</dbReference>
<dbReference type="OrthoDB" id="10254377at2759"/>
<evidence type="ECO:0000313" key="4">
    <source>
        <dbReference type="Proteomes" id="UP001152799"/>
    </source>
</evidence>
<reference evidence="3" key="1">
    <citation type="submission" date="2022-01" db="EMBL/GenBank/DDBJ databases">
        <authorList>
            <person name="King R."/>
        </authorList>
    </citation>
    <scope>NUCLEOTIDE SEQUENCE</scope>
</reference>
<feature type="coiled-coil region" evidence="1">
    <location>
        <begin position="136"/>
        <end position="166"/>
    </location>
</feature>
<dbReference type="Gene3D" id="2.30.29.30">
    <property type="entry name" value="Pleckstrin-homology domain (PH domain)/Phosphotyrosine-binding domain (PTB)"/>
    <property type="match status" value="1"/>
</dbReference>
<sequence>MAASSKKPSCTLDDGNSICLNSEALLLLHQIFLEGLTARLESSPPLVLGDLLLTMLLPKLNIYQEYVRNHHYSLQVLTECMKIQPFAAYLKILESKPMCKCRSLETFLNYPMQSVPRYIRTLRELLAHTPLEHVERKTLEAVLAQLENLSKQIHDEVSETENLRKNLAVERMIVEGCDILLDVEQTFVRKGDLIQILIEKPKERVTFKKIESFRRSDKDVARECFLFSYHLIVTTSFNIKTLDTNRFLISDRPCESASSVTTEQDTSYQGRDFKVVVLCSKNLVTPVVIHFVAPTLSDKAAWISDLANCMNNAQFREICKPLMANTSSINLP</sequence>
<feature type="domain" description="DH" evidence="2">
    <location>
        <begin position="1"/>
        <end position="156"/>
    </location>
</feature>
<dbReference type="Gene3D" id="1.20.900.10">
    <property type="entry name" value="Dbl homology (DH) domain"/>
    <property type="match status" value="1"/>
</dbReference>
<evidence type="ECO:0000259" key="2">
    <source>
        <dbReference type="PROSITE" id="PS50010"/>
    </source>
</evidence>
<dbReference type="InterPro" id="IPR011993">
    <property type="entry name" value="PH-like_dom_sf"/>
</dbReference>